<evidence type="ECO:0000313" key="1">
    <source>
        <dbReference type="EMBL" id="SCX36024.1"/>
    </source>
</evidence>
<protein>
    <submittedName>
        <fullName evidence="1">Uncharacterized protein</fullName>
    </submittedName>
</protein>
<sequence>MKVHMQIANGYKPRIAKIMHDDPTINQLEATTRFIVSVYGAWIDQQFAPITPEYSFEAITKFDFVVSFTHDDDAAVFLQKVGGRVLEENDGA</sequence>
<dbReference type="STRING" id="1907666.DSM25559_5285"/>
<name>A0A1R3U346_9HYPH</name>
<dbReference type="EMBL" id="FMUE01000026">
    <property type="protein sequence ID" value="SCX36024.1"/>
    <property type="molecule type" value="Genomic_DNA"/>
</dbReference>
<proteinExistence type="predicted"/>
<gene>
    <name evidence="1" type="ORF">DSM25559_5285</name>
</gene>
<evidence type="ECO:0000313" key="2">
    <source>
        <dbReference type="Proteomes" id="UP000187891"/>
    </source>
</evidence>
<accession>A0A1R3U346</accession>
<organism evidence="1 2">
    <name type="scientific">Agrobacterium rosae</name>
    <dbReference type="NCBI Taxonomy" id="1972867"/>
    <lineage>
        <taxon>Bacteria</taxon>
        <taxon>Pseudomonadati</taxon>
        <taxon>Pseudomonadota</taxon>
        <taxon>Alphaproteobacteria</taxon>
        <taxon>Hyphomicrobiales</taxon>
        <taxon>Rhizobiaceae</taxon>
        <taxon>Rhizobium/Agrobacterium group</taxon>
        <taxon>Agrobacterium</taxon>
    </lineage>
</organism>
<dbReference type="AlphaFoldDB" id="A0A1R3U346"/>
<reference evidence="2" key="1">
    <citation type="submission" date="2016-10" db="EMBL/GenBank/DDBJ databases">
        <authorList>
            <person name="Wibberg D."/>
        </authorList>
    </citation>
    <scope>NUCLEOTIDE SEQUENCE [LARGE SCALE GENOMIC DNA]</scope>
</reference>
<dbReference type="Proteomes" id="UP000187891">
    <property type="component" value="Unassembled WGS sequence"/>
</dbReference>